<evidence type="ECO:0000313" key="3">
    <source>
        <dbReference type="Proteomes" id="UP001058682"/>
    </source>
</evidence>
<sequence length="99" mass="11680">MSKLIYGRNQQIQFKNDTEKQEAIDYILNTPSNVDFKIHEDNQNQGAWGPEERIHFYSEEGVPECLKRQMTAGRRDLYGRINCKEFCEELRQIAIDRGL</sequence>
<proteinExistence type="predicted"/>
<protein>
    <submittedName>
        <fullName evidence="2">Uncharacterized protein</fullName>
    </submittedName>
</protein>
<dbReference type="RefSeq" id="WP_255805316.1">
    <property type="nucleotide sequence ID" value="NZ_CP038802.1"/>
</dbReference>
<gene>
    <name evidence="2" type="ORF">E4N74_11535</name>
    <name evidence="1" type="ORF">E4N76_12565</name>
</gene>
<reference evidence="2" key="1">
    <citation type="submission" date="2019-04" db="EMBL/GenBank/DDBJ databases">
        <title>Whole genome sequencing of oral phylogroup 2 treponemes.</title>
        <authorList>
            <person name="Chan Y."/>
            <person name="Zeng H.H."/>
            <person name="Yu X.L."/>
            <person name="Leung W.K."/>
            <person name="Watt R.M."/>
        </authorList>
    </citation>
    <scope>NUCLEOTIDE SEQUENCE</scope>
    <source>
        <strain evidence="2">OMZ 835</strain>
        <strain evidence="1">OMZ 847</strain>
    </source>
</reference>
<evidence type="ECO:0000313" key="1">
    <source>
        <dbReference type="EMBL" id="UTY29707.1"/>
    </source>
</evidence>
<organism evidence="2 3">
    <name type="scientific">Treponema putidum</name>
    <dbReference type="NCBI Taxonomy" id="221027"/>
    <lineage>
        <taxon>Bacteria</taxon>
        <taxon>Pseudomonadati</taxon>
        <taxon>Spirochaetota</taxon>
        <taxon>Spirochaetia</taxon>
        <taxon>Spirochaetales</taxon>
        <taxon>Treponemataceae</taxon>
        <taxon>Treponema</taxon>
    </lineage>
</organism>
<dbReference type="Proteomes" id="UP001058682">
    <property type="component" value="Chromosome"/>
</dbReference>
<dbReference type="EMBL" id="CP038802">
    <property type="protein sequence ID" value="UTY29707.1"/>
    <property type="molecule type" value="Genomic_DNA"/>
</dbReference>
<accession>A0AAE9MVI3</accession>
<evidence type="ECO:0000313" key="2">
    <source>
        <dbReference type="EMBL" id="UTY34567.1"/>
    </source>
</evidence>
<dbReference type="AlphaFoldDB" id="A0AAE9MVI3"/>
<dbReference type="Proteomes" id="UP001059401">
    <property type="component" value="Chromosome"/>
</dbReference>
<dbReference type="EMBL" id="CP038804">
    <property type="protein sequence ID" value="UTY34567.1"/>
    <property type="molecule type" value="Genomic_DNA"/>
</dbReference>
<evidence type="ECO:0000313" key="4">
    <source>
        <dbReference type="Proteomes" id="UP001059401"/>
    </source>
</evidence>
<name>A0AAE9MVI3_9SPIR</name>
<keyword evidence="4" id="KW-1185">Reference proteome</keyword>